<dbReference type="EMBL" id="CACTIH010005637">
    <property type="protein sequence ID" value="CAA2999558.1"/>
    <property type="molecule type" value="Genomic_DNA"/>
</dbReference>
<comment type="caution">
    <text evidence="1">The sequence shown here is derived from an EMBL/GenBank/DDBJ whole genome shotgun (WGS) entry which is preliminary data.</text>
</comment>
<dbReference type="Gramene" id="OE9A034309T1">
    <property type="protein sequence ID" value="OE9A034309C1"/>
    <property type="gene ID" value="OE9A034309"/>
</dbReference>
<sequence>MVGEDAVWWHADVQWCVNQFAVVQMWCGRLVTLTLVCGGSMGKTVDIDENRNIMEEFEAIIGGFSSGNLRNPLEQIGLYIKDDYMEEDEEEAILQGEEGEILS</sequence>
<accession>A0A8S0T534</accession>
<evidence type="ECO:0000313" key="1">
    <source>
        <dbReference type="EMBL" id="CAA2999558.1"/>
    </source>
</evidence>
<evidence type="ECO:0000313" key="2">
    <source>
        <dbReference type="Proteomes" id="UP000594638"/>
    </source>
</evidence>
<keyword evidence="2" id="KW-1185">Reference proteome</keyword>
<reference evidence="1 2" key="1">
    <citation type="submission" date="2019-12" db="EMBL/GenBank/DDBJ databases">
        <authorList>
            <person name="Alioto T."/>
            <person name="Alioto T."/>
            <person name="Gomez Garrido J."/>
        </authorList>
    </citation>
    <scope>NUCLEOTIDE SEQUENCE [LARGE SCALE GENOMIC DNA]</scope>
</reference>
<dbReference type="OrthoDB" id="21449at2759"/>
<name>A0A8S0T534_OLEEU</name>
<dbReference type="Proteomes" id="UP000594638">
    <property type="component" value="Unassembled WGS sequence"/>
</dbReference>
<gene>
    <name evidence="1" type="ORF">OLEA9_A034309</name>
</gene>
<organism evidence="1 2">
    <name type="scientific">Olea europaea subsp. europaea</name>
    <dbReference type="NCBI Taxonomy" id="158383"/>
    <lineage>
        <taxon>Eukaryota</taxon>
        <taxon>Viridiplantae</taxon>
        <taxon>Streptophyta</taxon>
        <taxon>Embryophyta</taxon>
        <taxon>Tracheophyta</taxon>
        <taxon>Spermatophyta</taxon>
        <taxon>Magnoliopsida</taxon>
        <taxon>eudicotyledons</taxon>
        <taxon>Gunneridae</taxon>
        <taxon>Pentapetalae</taxon>
        <taxon>asterids</taxon>
        <taxon>lamiids</taxon>
        <taxon>Lamiales</taxon>
        <taxon>Oleaceae</taxon>
        <taxon>Oleeae</taxon>
        <taxon>Olea</taxon>
    </lineage>
</organism>
<dbReference type="AlphaFoldDB" id="A0A8S0T534"/>
<proteinExistence type="predicted"/>
<protein>
    <submittedName>
        <fullName evidence="1">Uncharacterized protein</fullName>
    </submittedName>
</protein>